<evidence type="ECO:0000313" key="3">
    <source>
        <dbReference type="Proteomes" id="UP001353858"/>
    </source>
</evidence>
<dbReference type="SMART" id="SM00516">
    <property type="entry name" value="SEC14"/>
    <property type="match status" value="1"/>
</dbReference>
<feature type="domain" description="CRAL-TRIO" evidence="1">
    <location>
        <begin position="86"/>
        <end position="259"/>
    </location>
</feature>
<dbReference type="InterPro" id="IPR036865">
    <property type="entry name" value="CRAL-TRIO_dom_sf"/>
</dbReference>
<dbReference type="Gene3D" id="3.40.525.10">
    <property type="entry name" value="CRAL-TRIO lipid binding domain"/>
    <property type="match status" value="1"/>
</dbReference>
<proteinExistence type="predicted"/>
<keyword evidence="3" id="KW-1185">Reference proteome</keyword>
<comment type="caution">
    <text evidence="2">The sequence shown here is derived from an EMBL/GenBank/DDBJ whole genome shotgun (WGS) entry which is preliminary data.</text>
</comment>
<reference evidence="3" key="1">
    <citation type="submission" date="2023-01" db="EMBL/GenBank/DDBJ databases">
        <title>Key to firefly adult light organ development and bioluminescence: homeobox transcription factors regulate luciferase expression and transportation to peroxisome.</title>
        <authorList>
            <person name="Fu X."/>
        </authorList>
    </citation>
    <scope>NUCLEOTIDE SEQUENCE [LARGE SCALE GENOMIC DNA]</scope>
</reference>
<dbReference type="PROSITE" id="PS50191">
    <property type="entry name" value="CRAL_TRIO"/>
    <property type="match status" value="1"/>
</dbReference>
<dbReference type="PANTHER" id="PTHR10174">
    <property type="entry name" value="ALPHA-TOCOPHEROL TRANSFER PROTEIN-RELATED"/>
    <property type="match status" value="1"/>
</dbReference>
<dbReference type="EMBL" id="JARPUR010000003">
    <property type="protein sequence ID" value="KAK4879828.1"/>
    <property type="molecule type" value="Genomic_DNA"/>
</dbReference>
<dbReference type="AlphaFoldDB" id="A0AAN7QIQ6"/>
<dbReference type="SUPFAM" id="SSF52087">
    <property type="entry name" value="CRAL/TRIO domain"/>
    <property type="match status" value="1"/>
</dbReference>
<protein>
    <recommendedName>
        <fullName evidence="1">CRAL-TRIO domain-containing protein</fullName>
    </recommendedName>
</protein>
<gene>
    <name evidence="2" type="ORF">RN001_007974</name>
</gene>
<dbReference type="InterPro" id="IPR036273">
    <property type="entry name" value="CRAL/TRIO_N_dom_sf"/>
</dbReference>
<dbReference type="GO" id="GO:0016020">
    <property type="term" value="C:membrane"/>
    <property type="evidence" value="ECO:0007669"/>
    <property type="project" value="TreeGrafter"/>
</dbReference>
<organism evidence="2 3">
    <name type="scientific">Aquatica leii</name>
    <dbReference type="NCBI Taxonomy" id="1421715"/>
    <lineage>
        <taxon>Eukaryota</taxon>
        <taxon>Metazoa</taxon>
        <taxon>Ecdysozoa</taxon>
        <taxon>Arthropoda</taxon>
        <taxon>Hexapoda</taxon>
        <taxon>Insecta</taxon>
        <taxon>Pterygota</taxon>
        <taxon>Neoptera</taxon>
        <taxon>Endopterygota</taxon>
        <taxon>Coleoptera</taxon>
        <taxon>Polyphaga</taxon>
        <taxon>Elateriformia</taxon>
        <taxon>Elateroidea</taxon>
        <taxon>Lampyridae</taxon>
        <taxon>Luciolinae</taxon>
        <taxon>Aquatica</taxon>
    </lineage>
</organism>
<evidence type="ECO:0000313" key="2">
    <source>
        <dbReference type="EMBL" id="KAK4879828.1"/>
    </source>
</evidence>
<dbReference type="Pfam" id="PF00650">
    <property type="entry name" value="CRAL_TRIO"/>
    <property type="match status" value="1"/>
</dbReference>
<dbReference type="InterPro" id="IPR001251">
    <property type="entry name" value="CRAL-TRIO_dom"/>
</dbReference>
<name>A0AAN7QIQ6_9COLE</name>
<dbReference type="Gene3D" id="1.10.8.20">
    <property type="entry name" value="N-terminal domain of phosphatidylinositol transfer protein sec14p"/>
    <property type="match status" value="1"/>
</dbReference>
<dbReference type="CDD" id="cd00170">
    <property type="entry name" value="SEC14"/>
    <property type="match status" value="1"/>
</dbReference>
<dbReference type="GO" id="GO:1902936">
    <property type="term" value="F:phosphatidylinositol bisphosphate binding"/>
    <property type="evidence" value="ECO:0007669"/>
    <property type="project" value="TreeGrafter"/>
</dbReference>
<sequence length="312" mass="36655">MNVRALSKLLQQKSEQELNEVSKSVKTDIEYIRRWLKQQFHLNVNPDDQFILTFLRGCKFNYKTTKEKIDCFYSTITLVPDFFRNRNPLAPDIQHVLKTGHFWLPLPKLSDPLAPRVFYYLGEPFDASKKIDFLPIIKTILIVMDILLHEDDSFIVNGYSVIQYLNGFTLNHLSQMSITLLKNLYTCTIKRYPVRLKQFHFMNVPSSVYVMYNMLKPFVSEKIRSRVCFHQTNTLEQIHGIFPKAELPIELGGESYSIQSVLVEWKDKIEKHSNWLIENERLVTDESKRIEKVTYDTDVFGTQGSFKQLNVD</sequence>
<dbReference type="PANTHER" id="PTHR10174:SF216">
    <property type="entry name" value="CRAL-TRIO DOMAIN-CONTAINING PROTEIN-RELATED"/>
    <property type="match status" value="1"/>
</dbReference>
<dbReference type="Proteomes" id="UP001353858">
    <property type="component" value="Unassembled WGS sequence"/>
</dbReference>
<dbReference type="SUPFAM" id="SSF46938">
    <property type="entry name" value="CRAL/TRIO N-terminal domain"/>
    <property type="match status" value="1"/>
</dbReference>
<evidence type="ECO:0000259" key="1">
    <source>
        <dbReference type="PROSITE" id="PS50191"/>
    </source>
</evidence>
<accession>A0AAN7QIQ6</accession>